<dbReference type="Pfam" id="PF00459">
    <property type="entry name" value="Inositol_P"/>
    <property type="match status" value="1"/>
</dbReference>
<dbReference type="OrthoDB" id="9772456at2"/>
<proteinExistence type="predicted"/>
<dbReference type="EMBL" id="QGSZ01000233">
    <property type="protein sequence ID" value="RQX00870.1"/>
    <property type="molecule type" value="Genomic_DNA"/>
</dbReference>
<keyword evidence="1" id="KW-0460">Magnesium</keyword>
<evidence type="ECO:0000313" key="3">
    <source>
        <dbReference type="Proteomes" id="UP000282312"/>
    </source>
</evidence>
<dbReference type="Proteomes" id="UP000282312">
    <property type="component" value="Unassembled WGS sequence"/>
</dbReference>
<gene>
    <name evidence="2" type="ORF">DLJ59_20220</name>
</gene>
<dbReference type="GO" id="GO:0008934">
    <property type="term" value="F:inositol monophosphate 1-phosphatase activity"/>
    <property type="evidence" value="ECO:0007669"/>
    <property type="project" value="TreeGrafter"/>
</dbReference>
<feature type="binding site" evidence="1">
    <location>
        <position position="83"/>
    </location>
    <ligand>
        <name>Mg(2+)</name>
        <dbReference type="ChEBI" id="CHEBI:18420"/>
        <label>1</label>
        <note>catalytic</note>
    </ligand>
</feature>
<keyword evidence="1" id="KW-0479">Metal-binding</keyword>
<dbReference type="GO" id="GO:0006020">
    <property type="term" value="P:inositol metabolic process"/>
    <property type="evidence" value="ECO:0007669"/>
    <property type="project" value="TreeGrafter"/>
</dbReference>
<dbReference type="PANTHER" id="PTHR20854">
    <property type="entry name" value="INOSITOL MONOPHOSPHATASE"/>
    <property type="match status" value="1"/>
</dbReference>
<dbReference type="InterPro" id="IPR000760">
    <property type="entry name" value="Inositol_monophosphatase-like"/>
</dbReference>
<dbReference type="RefSeq" id="WP_124774194.1">
    <property type="nucleotide sequence ID" value="NZ_JBEZFR010000003.1"/>
</dbReference>
<protein>
    <submittedName>
        <fullName evidence="2">Phosphatase</fullName>
    </submittedName>
</protein>
<evidence type="ECO:0000313" key="2">
    <source>
        <dbReference type="EMBL" id="RQX00870.1"/>
    </source>
</evidence>
<comment type="cofactor">
    <cofactor evidence="1">
        <name>Mg(2+)</name>
        <dbReference type="ChEBI" id="CHEBI:18420"/>
    </cofactor>
</comment>
<dbReference type="AlphaFoldDB" id="A0A3N9WJ35"/>
<feature type="binding site" evidence="1">
    <location>
        <position position="66"/>
    </location>
    <ligand>
        <name>Mg(2+)</name>
        <dbReference type="ChEBI" id="CHEBI:18420"/>
        <label>1</label>
        <note>catalytic</note>
    </ligand>
</feature>
<dbReference type="Gene3D" id="3.30.540.10">
    <property type="entry name" value="Fructose-1,6-Bisphosphatase, subunit A, domain 1"/>
    <property type="match status" value="1"/>
</dbReference>
<dbReference type="GO" id="GO:0007165">
    <property type="term" value="P:signal transduction"/>
    <property type="evidence" value="ECO:0007669"/>
    <property type="project" value="TreeGrafter"/>
</dbReference>
<dbReference type="GO" id="GO:0046872">
    <property type="term" value="F:metal ion binding"/>
    <property type="evidence" value="ECO:0007669"/>
    <property type="project" value="UniProtKB-KW"/>
</dbReference>
<comment type="caution">
    <text evidence="2">The sequence shown here is derived from an EMBL/GenBank/DDBJ whole genome shotgun (WGS) entry which is preliminary data.</text>
</comment>
<organism evidence="2 3">
    <name type="scientific">Micromonospora inaquosa</name>
    <dbReference type="NCBI Taxonomy" id="2203716"/>
    <lineage>
        <taxon>Bacteria</taxon>
        <taxon>Bacillati</taxon>
        <taxon>Actinomycetota</taxon>
        <taxon>Actinomycetes</taxon>
        <taxon>Micromonosporales</taxon>
        <taxon>Micromonosporaceae</taxon>
        <taxon>Micromonospora</taxon>
    </lineage>
</organism>
<dbReference type="PANTHER" id="PTHR20854:SF4">
    <property type="entry name" value="INOSITOL-1-MONOPHOSPHATASE-RELATED"/>
    <property type="match status" value="1"/>
</dbReference>
<sequence length="265" mass="27721">MSTTDHAVAVAAAEAGAAAVRARYGSPLTRFMKIGDDFATTADIEAEKAILDVLRVARPQDAVVGEETGRTGTGENGRTWLVDPLCGTLNYAARTMLVAVNVALHTGTGSAVAASADPFSGEVFWTDGSAAYVRCAGTDERLVPSAESKLVDVNLDPPFPSRDVFLAARMLADEDFIDQFHPRVVSTSLAVAWVAAGRRAAYLTDRHDLSRSVHFAAGIALCQAAGCVVTGLDGEPLHTGGNGLVVAGDERTHAALLTLVRKQSS</sequence>
<reference evidence="2 3" key="1">
    <citation type="submission" date="2018-05" db="EMBL/GenBank/DDBJ databases">
        <title>Micromonospora from Atacama Desert.</title>
        <authorList>
            <person name="Carro L."/>
            <person name="Goodfellow M."/>
            <person name="Klenk H.-P."/>
        </authorList>
    </citation>
    <scope>NUCLEOTIDE SEQUENCE [LARGE SCALE GENOMIC DNA]</scope>
    <source>
        <strain evidence="2 3">LB39</strain>
    </source>
</reference>
<accession>A0A3N9WJ35</accession>
<feature type="binding site" evidence="1">
    <location>
        <position position="85"/>
    </location>
    <ligand>
        <name>Mg(2+)</name>
        <dbReference type="ChEBI" id="CHEBI:18420"/>
        <label>1</label>
        <note>catalytic</note>
    </ligand>
</feature>
<dbReference type="Gene3D" id="3.40.190.80">
    <property type="match status" value="1"/>
</dbReference>
<keyword evidence="3" id="KW-1185">Reference proteome</keyword>
<name>A0A3N9WJ35_9ACTN</name>
<dbReference type="PRINTS" id="PR00377">
    <property type="entry name" value="IMPHPHTASES"/>
</dbReference>
<evidence type="ECO:0000256" key="1">
    <source>
        <dbReference type="PIRSR" id="PIRSR600760-2"/>
    </source>
</evidence>
<dbReference type="CDD" id="cd01637">
    <property type="entry name" value="IMPase_like"/>
    <property type="match status" value="1"/>
</dbReference>
<dbReference type="SUPFAM" id="SSF56655">
    <property type="entry name" value="Carbohydrate phosphatase"/>
    <property type="match status" value="1"/>
</dbReference>